<sequence>MITHIGGRYMLAMYRSCISGNSILGMALYCELRTYHLLGTIILDGIGYHEMDDMATGVIQGPLSCATQIEPVPDHGTRGIKKGACRLPGGGARGGRALAPPYREDEDMQTLDMEEREVRDLEDPPPSPGTVSSCRQVILRARLVHLHRTSSSDSHGNGDEQTDDMTSALQLGFGHHVGKKTTKFTPSDWP</sequence>
<dbReference type="EMBL" id="CM044706">
    <property type="protein sequence ID" value="KAI5659256.1"/>
    <property type="molecule type" value="Genomic_DNA"/>
</dbReference>
<reference evidence="2" key="1">
    <citation type="journal article" date="2023" name="Nat. Plants">
        <title>Single-cell RNA sequencing provides a high-resolution roadmap for understanding the multicellular compartmentation of specialized metabolism.</title>
        <authorList>
            <person name="Sun S."/>
            <person name="Shen X."/>
            <person name="Li Y."/>
            <person name="Li Y."/>
            <person name="Wang S."/>
            <person name="Li R."/>
            <person name="Zhang H."/>
            <person name="Shen G."/>
            <person name="Guo B."/>
            <person name="Wei J."/>
            <person name="Xu J."/>
            <person name="St-Pierre B."/>
            <person name="Chen S."/>
            <person name="Sun C."/>
        </authorList>
    </citation>
    <scope>NUCLEOTIDE SEQUENCE [LARGE SCALE GENOMIC DNA]</scope>
</reference>
<dbReference type="Proteomes" id="UP001060085">
    <property type="component" value="Linkage Group LG06"/>
</dbReference>
<gene>
    <name evidence="1" type="ORF">M9H77_28049</name>
</gene>
<keyword evidence="2" id="KW-1185">Reference proteome</keyword>
<evidence type="ECO:0000313" key="1">
    <source>
        <dbReference type="EMBL" id="KAI5659256.1"/>
    </source>
</evidence>
<evidence type="ECO:0000313" key="2">
    <source>
        <dbReference type="Proteomes" id="UP001060085"/>
    </source>
</evidence>
<accession>A0ACC0AF97</accession>
<name>A0ACC0AF97_CATRO</name>
<proteinExistence type="predicted"/>
<protein>
    <submittedName>
        <fullName evidence="1">Uncharacterized protein</fullName>
    </submittedName>
</protein>
<organism evidence="1 2">
    <name type="scientific">Catharanthus roseus</name>
    <name type="common">Madagascar periwinkle</name>
    <name type="synonym">Vinca rosea</name>
    <dbReference type="NCBI Taxonomy" id="4058"/>
    <lineage>
        <taxon>Eukaryota</taxon>
        <taxon>Viridiplantae</taxon>
        <taxon>Streptophyta</taxon>
        <taxon>Embryophyta</taxon>
        <taxon>Tracheophyta</taxon>
        <taxon>Spermatophyta</taxon>
        <taxon>Magnoliopsida</taxon>
        <taxon>eudicotyledons</taxon>
        <taxon>Gunneridae</taxon>
        <taxon>Pentapetalae</taxon>
        <taxon>asterids</taxon>
        <taxon>lamiids</taxon>
        <taxon>Gentianales</taxon>
        <taxon>Apocynaceae</taxon>
        <taxon>Rauvolfioideae</taxon>
        <taxon>Vinceae</taxon>
        <taxon>Catharanthinae</taxon>
        <taxon>Catharanthus</taxon>
    </lineage>
</organism>
<comment type="caution">
    <text evidence="1">The sequence shown here is derived from an EMBL/GenBank/DDBJ whole genome shotgun (WGS) entry which is preliminary data.</text>
</comment>